<evidence type="ECO:0000256" key="2">
    <source>
        <dbReference type="ARBA" id="ARBA00023134"/>
    </source>
</evidence>
<evidence type="ECO:0000256" key="1">
    <source>
        <dbReference type="ARBA" id="ARBA00022741"/>
    </source>
</evidence>
<sequence length="107" mass="12106">MQYACASHSSGAIKCVIIGDGAVGKTCLFLRYITGGFKTQHEPTICDVYAMKVTYQDKPFTLKLFDTAGQEDFEHLRNLCYHEANVFILCFAVDNRDSFENIEKVRP</sequence>
<dbReference type="SUPFAM" id="SSF52540">
    <property type="entry name" value="P-loop containing nucleoside triphosphate hydrolases"/>
    <property type="match status" value="1"/>
</dbReference>
<keyword evidence="2" id="KW-0342">GTP-binding</keyword>
<dbReference type="SMART" id="SM00175">
    <property type="entry name" value="RAB"/>
    <property type="match status" value="1"/>
</dbReference>
<dbReference type="AlphaFoldDB" id="A0A3P7NBD3"/>
<dbReference type="NCBIfam" id="TIGR00231">
    <property type="entry name" value="small_GTP"/>
    <property type="match status" value="1"/>
</dbReference>
<dbReference type="EMBL" id="UYRU01085064">
    <property type="protein sequence ID" value="VDN34303.1"/>
    <property type="molecule type" value="Genomic_DNA"/>
</dbReference>
<dbReference type="PRINTS" id="PR00449">
    <property type="entry name" value="RASTRNSFRMNG"/>
</dbReference>
<dbReference type="GO" id="GO:0003924">
    <property type="term" value="F:GTPase activity"/>
    <property type="evidence" value="ECO:0007669"/>
    <property type="project" value="InterPro"/>
</dbReference>
<keyword evidence="4" id="KW-1185">Reference proteome</keyword>
<dbReference type="Pfam" id="PF00071">
    <property type="entry name" value="Ras"/>
    <property type="match status" value="1"/>
</dbReference>
<dbReference type="GO" id="GO:0005525">
    <property type="term" value="F:GTP binding"/>
    <property type="evidence" value="ECO:0007669"/>
    <property type="project" value="UniProtKB-KW"/>
</dbReference>
<dbReference type="Proteomes" id="UP000281553">
    <property type="component" value="Unassembled WGS sequence"/>
</dbReference>
<dbReference type="InterPro" id="IPR027417">
    <property type="entry name" value="P-loop_NTPase"/>
</dbReference>
<proteinExistence type="predicted"/>
<dbReference type="InterPro" id="IPR003578">
    <property type="entry name" value="Small_GTPase_Rho"/>
</dbReference>
<dbReference type="GO" id="GO:0007264">
    <property type="term" value="P:small GTPase-mediated signal transduction"/>
    <property type="evidence" value="ECO:0007669"/>
    <property type="project" value="InterPro"/>
</dbReference>
<dbReference type="PROSITE" id="PS51421">
    <property type="entry name" value="RAS"/>
    <property type="match status" value="1"/>
</dbReference>
<accession>A0A3P7NBD3</accession>
<evidence type="ECO:0000313" key="3">
    <source>
        <dbReference type="EMBL" id="VDN34303.1"/>
    </source>
</evidence>
<dbReference type="InterPro" id="IPR005225">
    <property type="entry name" value="Small_GTP-bd"/>
</dbReference>
<keyword evidence="1" id="KW-0547">Nucleotide-binding</keyword>
<dbReference type="SMART" id="SM00173">
    <property type="entry name" value="RAS"/>
    <property type="match status" value="1"/>
</dbReference>
<dbReference type="SMART" id="SM00174">
    <property type="entry name" value="RHO"/>
    <property type="match status" value="1"/>
</dbReference>
<gene>
    <name evidence="3" type="ORF">DILT_LOCUS16478</name>
</gene>
<dbReference type="OrthoDB" id="8830751at2759"/>
<dbReference type="Gene3D" id="3.40.50.300">
    <property type="entry name" value="P-loop containing nucleotide triphosphate hydrolases"/>
    <property type="match status" value="1"/>
</dbReference>
<evidence type="ECO:0000313" key="4">
    <source>
        <dbReference type="Proteomes" id="UP000281553"/>
    </source>
</evidence>
<dbReference type="InterPro" id="IPR001806">
    <property type="entry name" value="Small_GTPase"/>
</dbReference>
<evidence type="ECO:0008006" key="5">
    <source>
        <dbReference type="Google" id="ProtNLM"/>
    </source>
</evidence>
<dbReference type="PANTHER" id="PTHR24072">
    <property type="entry name" value="RHO FAMILY GTPASE"/>
    <property type="match status" value="1"/>
</dbReference>
<organism evidence="3 4">
    <name type="scientific">Dibothriocephalus latus</name>
    <name type="common">Fish tapeworm</name>
    <name type="synonym">Diphyllobothrium latum</name>
    <dbReference type="NCBI Taxonomy" id="60516"/>
    <lineage>
        <taxon>Eukaryota</taxon>
        <taxon>Metazoa</taxon>
        <taxon>Spiralia</taxon>
        <taxon>Lophotrochozoa</taxon>
        <taxon>Platyhelminthes</taxon>
        <taxon>Cestoda</taxon>
        <taxon>Eucestoda</taxon>
        <taxon>Diphyllobothriidea</taxon>
        <taxon>Diphyllobothriidae</taxon>
        <taxon>Dibothriocephalus</taxon>
    </lineage>
</organism>
<dbReference type="PROSITE" id="PS51419">
    <property type="entry name" value="RAB"/>
    <property type="match status" value="1"/>
</dbReference>
<reference evidence="3 4" key="1">
    <citation type="submission" date="2018-11" db="EMBL/GenBank/DDBJ databases">
        <authorList>
            <consortium name="Pathogen Informatics"/>
        </authorList>
    </citation>
    <scope>NUCLEOTIDE SEQUENCE [LARGE SCALE GENOMIC DNA]</scope>
</reference>
<dbReference type="PROSITE" id="PS51420">
    <property type="entry name" value="RHO"/>
    <property type="match status" value="1"/>
</dbReference>
<name>A0A3P7NBD3_DIBLA</name>
<protein>
    <recommendedName>
        <fullName evidence="5">Small monomeric GTPase</fullName>
    </recommendedName>
</protein>